<dbReference type="OrthoDB" id="9812109at2"/>
<keyword evidence="2" id="KW-1185">Reference proteome</keyword>
<sequence>MGLSIIMSGRLSRLLLAATVATTIVFSAKADVETLPADAAHKLVQRGEMILIDVRTPTEWAMTGMPRDSIGATLQDVDFLAQARGAVLGDLEYPVAVICRSGNRSSEAAKRLAQAGFTHVFDVAEGMTGHEGAGDGWIKRGLPTDQFLPPDH</sequence>
<dbReference type="SMART" id="SM00450">
    <property type="entry name" value="RHOD"/>
    <property type="match status" value="1"/>
</dbReference>
<dbReference type="Proteomes" id="UP000249123">
    <property type="component" value="Unassembled WGS sequence"/>
</dbReference>
<proteinExistence type="predicted"/>
<protein>
    <submittedName>
        <fullName evidence="1">Uncharacterized protein</fullName>
    </submittedName>
</protein>
<dbReference type="EMBL" id="AWFB01000010">
    <property type="protein sequence ID" value="RAN34613.1"/>
    <property type="molecule type" value="Genomic_DNA"/>
</dbReference>
<dbReference type="PROSITE" id="PS50206">
    <property type="entry name" value="RHODANESE_3"/>
    <property type="match status" value="1"/>
</dbReference>
<name>A0A062U0P6_9PROT</name>
<evidence type="ECO:0000313" key="2">
    <source>
        <dbReference type="Proteomes" id="UP000249123"/>
    </source>
</evidence>
<comment type="caution">
    <text evidence="1">The sequence shown here is derived from an EMBL/GenBank/DDBJ whole genome shotgun (WGS) entry which is preliminary data.</text>
</comment>
<dbReference type="PANTHER" id="PTHR43031:SF7">
    <property type="entry name" value="NITRIC OXIDE REDUCTASE FLRD-NAD(+) REDUCTASE"/>
    <property type="match status" value="1"/>
</dbReference>
<accession>A0A062U0P6</accession>
<gene>
    <name evidence="1" type="ORF">HY3_10745</name>
</gene>
<dbReference type="InterPro" id="IPR036873">
    <property type="entry name" value="Rhodanese-like_dom_sf"/>
</dbReference>
<dbReference type="Pfam" id="PF00581">
    <property type="entry name" value="Rhodanese"/>
    <property type="match status" value="1"/>
</dbReference>
<dbReference type="STRING" id="1280941.HY2_10560"/>
<dbReference type="eggNOG" id="COG0607">
    <property type="taxonomic scope" value="Bacteria"/>
</dbReference>
<dbReference type="InterPro" id="IPR001763">
    <property type="entry name" value="Rhodanese-like_dom"/>
</dbReference>
<dbReference type="SUPFAM" id="SSF52821">
    <property type="entry name" value="Rhodanese/Cell cycle control phosphatase"/>
    <property type="match status" value="1"/>
</dbReference>
<accession>A0A328K1T6</accession>
<reference evidence="1 2" key="1">
    <citation type="submission" date="2013-04" db="EMBL/GenBank/DDBJ databases">
        <title>Hyphomonas sp. T24B3 Genome Sequencing.</title>
        <authorList>
            <person name="Lai Q."/>
            <person name="Shao Z."/>
        </authorList>
    </citation>
    <scope>NUCLEOTIDE SEQUENCE [LARGE SCALE GENOMIC DNA]</scope>
    <source>
        <strain evidence="1 2">T24B3</strain>
    </source>
</reference>
<organism evidence="1 2">
    <name type="scientific">Hyphomonas pacifica</name>
    <dbReference type="NCBI Taxonomy" id="1280941"/>
    <lineage>
        <taxon>Bacteria</taxon>
        <taxon>Pseudomonadati</taxon>
        <taxon>Pseudomonadota</taxon>
        <taxon>Alphaproteobacteria</taxon>
        <taxon>Hyphomonadales</taxon>
        <taxon>Hyphomonadaceae</taxon>
        <taxon>Hyphomonas</taxon>
    </lineage>
</organism>
<dbReference type="AlphaFoldDB" id="A0A062U0P6"/>
<dbReference type="PANTHER" id="PTHR43031">
    <property type="entry name" value="FAD-DEPENDENT OXIDOREDUCTASE"/>
    <property type="match status" value="1"/>
</dbReference>
<dbReference type="Gene3D" id="3.40.250.10">
    <property type="entry name" value="Rhodanese-like domain"/>
    <property type="match status" value="1"/>
</dbReference>
<evidence type="ECO:0000313" key="1">
    <source>
        <dbReference type="EMBL" id="RAN34613.1"/>
    </source>
</evidence>
<dbReference type="InterPro" id="IPR050229">
    <property type="entry name" value="GlpE_sulfurtransferase"/>
</dbReference>